<reference evidence="2" key="1">
    <citation type="journal article" date="2014" name="Int. J. Syst. Evol. Microbiol.">
        <title>Complete genome sequence of Corynebacterium casei LMG S-19264T (=DSM 44701T), isolated from a smear-ripened cheese.</title>
        <authorList>
            <consortium name="US DOE Joint Genome Institute (JGI-PGF)"/>
            <person name="Walter F."/>
            <person name="Albersmeier A."/>
            <person name="Kalinowski J."/>
            <person name="Ruckert C."/>
        </authorList>
    </citation>
    <scope>NUCLEOTIDE SEQUENCE</scope>
    <source>
        <strain evidence="2">JCM 15325</strain>
    </source>
</reference>
<name>A0A917W2E6_9BACL</name>
<dbReference type="EMBL" id="BMOK01000012">
    <property type="protein sequence ID" value="GGL60255.1"/>
    <property type="molecule type" value="Genomic_DNA"/>
</dbReference>
<comment type="caution">
    <text evidence="2">The sequence shown here is derived from an EMBL/GenBank/DDBJ whole genome shotgun (WGS) entry which is preliminary data.</text>
</comment>
<feature type="domain" description="Restriction endonuclease type IV Mrr" evidence="1">
    <location>
        <begin position="312"/>
        <end position="423"/>
    </location>
</feature>
<dbReference type="InterPro" id="IPR011335">
    <property type="entry name" value="Restrct_endonuc-II-like"/>
</dbReference>
<sequence>MESNELPYGTQFTPNVVDLRVILQLIKDNEGAETSAFIDRLVAAFFSSNAANSQKTMAGNCKNSLVAYGILRTSGGIHISEFGDYLYGITDDIELYDAFARHILKNLNGLVLIDTIRKLNREGIRITNESVIDALNKRGFNYKKTANNPQSMKLWLEKAGVLAKWRINENKINELVDLSEGEMELLKELRPEQYYFLKALCNTGSDEFQKAADVRDLATATYGITFQEKAFGTAVLNPLEEKGLIEKQRTTEGRGAKTPQVKLTELTKRDIVIPFLEQMSGIIGEDVSRYYQKTLQEIRNDVNSTDTYVKGVALEALAIKIMSIIGLDFVQTRLKGSETGGAEVDVLFDSSSLLYSRWQVQCKNTSKVSLDQVAKEVGLSHVLKTNAIVIMTTGTVSENAREYANKIMRSMNLCIIIIEGSDIDDIVHEPTKIVSIFNRESLAAKHIKVLET</sequence>
<dbReference type="AlphaFoldDB" id="A0A917W2E6"/>
<keyword evidence="3" id="KW-1185">Reference proteome</keyword>
<dbReference type="Proteomes" id="UP000654670">
    <property type="component" value="Unassembled WGS sequence"/>
</dbReference>
<evidence type="ECO:0000259" key="1">
    <source>
        <dbReference type="Pfam" id="PF04471"/>
    </source>
</evidence>
<dbReference type="SUPFAM" id="SSF52980">
    <property type="entry name" value="Restriction endonuclease-like"/>
    <property type="match status" value="1"/>
</dbReference>
<evidence type="ECO:0000313" key="3">
    <source>
        <dbReference type="Proteomes" id="UP000654670"/>
    </source>
</evidence>
<proteinExistence type="predicted"/>
<accession>A0A917W2E6</accession>
<dbReference type="GO" id="GO:0003677">
    <property type="term" value="F:DNA binding"/>
    <property type="evidence" value="ECO:0007669"/>
    <property type="project" value="InterPro"/>
</dbReference>
<dbReference type="InterPro" id="IPR007560">
    <property type="entry name" value="Restrct_endonuc_IV_Mrr"/>
</dbReference>
<dbReference type="RefSeq" id="WP_188803919.1">
    <property type="nucleotide sequence ID" value="NZ_BMOK01000012.1"/>
</dbReference>
<evidence type="ECO:0000313" key="2">
    <source>
        <dbReference type="EMBL" id="GGL60255.1"/>
    </source>
</evidence>
<dbReference type="Pfam" id="PF04471">
    <property type="entry name" value="Mrr_cat"/>
    <property type="match status" value="1"/>
</dbReference>
<dbReference type="GO" id="GO:0004519">
    <property type="term" value="F:endonuclease activity"/>
    <property type="evidence" value="ECO:0007669"/>
    <property type="project" value="InterPro"/>
</dbReference>
<reference evidence="2" key="2">
    <citation type="submission" date="2020-09" db="EMBL/GenBank/DDBJ databases">
        <authorList>
            <person name="Sun Q."/>
            <person name="Ohkuma M."/>
        </authorList>
    </citation>
    <scope>NUCLEOTIDE SEQUENCE</scope>
    <source>
        <strain evidence="2">JCM 15325</strain>
    </source>
</reference>
<gene>
    <name evidence="2" type="ORF">GCM10007968_25320</name>
</gene>
<organism evidence="2 3">
    <name type="scientific">Sporolactobacillus putidus</name>
    <dbReference type="NCBI Taxonomy" id="492735"/>
    <lineage>
        <taxon>Bacteria</taxon>
        <taxon>Bacillati</taxon>
        <taxon>Bacillota</taxon>
        <taxon>Bacilli</taxon>
        <taxon>Bacillales</taxon>
        <taxon>Sporolactobacillaceae</taxon>
        <taxon>Sporolactobacillus</taxon>
    </lineage>
</organism>
<protein>
    <recommendedName>
        <fullName evidence="1">Restriction endonuclease type IV Mrr domain-containing protein</fullName>
    </recommendedName>
</protein>
<dbReference type="GO" id="GO:0009307">
    <property type="term" value="P:DNA restriction-modification system"/>
    <property type="evidence" value="ECO:0007669"/>
    <property type="project" value="InterPro"/>
</dbReference>